<proteinExistence type="predicted"/>
<evidence type="ECO:0000313" key="3">
    <source>
        <dbReference type="Proteomes" id="UP000045706"/>
    </source>
</evidence>
<evidence type="ECO:0000256" key="1">
    <source>
        <dbReference type="SAM" id="MobiDB-lite"/>
    </source>
</evidence>
<dbReference type="EMBL" id="CVQI01000001">
    <property type="protein sequence ID" value="CRJ86198.1"/>
    <property type="molecule type" value="Genomic_DNA"/>
</dbReference>
<feature type="compositionally biased region" description="Polar residues" evidence="1">
    <location>
        <begin position="70"/>
        <end position="105"/>
    </location>
</feature>
<feature type="non-terminal residue" evidence="2">
    <location>
        <position position="105"/>
    </location>
</feature>
<evidence type="ECO:0000313" key="2">
    <source>
        <dbReference type="EMBL" id="CRJ86198.1"/>
    </source>
</evidence>
<dbReference type="AlphaFoldDB" id="A0A0G4KDZ2"/>
<sequence length="105" mass="11352">MPAPTALKVVDDTPPSTVPLPEANDEELLLDAPDLPAEGDLILQKVPNDEHTADMIIDEENRPRFAPGNDISTSKEVQTRQGSPPISLDRSSSQGMCSSQRTSWA</sequence>
<organism evidence="2 3">
    <name type="scientific">Verticillium longisporum</name>
    <name type="common">Verticillium dahliae var. longisporum</name>
    <dbReference type="NCBI Taxonomy" id="100787"/>
    <lineage>
        <taxon>Eukaryota</taxon>
        <taxon>Fungi</taxon>
        <taxon>Dikarya</taxon>
        <taxon>Ascomycota</taxon>
        <taxon>Pezizomycotina</taxon>
        <taxon>Sordariomycetes</taxon>
        <taxon>Hypocreomycetidae</taxon>
        <taxon>Glomerellales</taxon>
        <taxon>Plectosphaerellaceae</taxon>
        <taxon>Verticillium</taxon>
    </lineage>
</organism>
<protein>
    <submittedName>
        <fullName evidence="2">Uncharacterized protein</fullName>
    </submittedName>
</protein>
<feature type="region of interest" description="Disordered" evidence="1">
    <location>
        <begin position="1"/>
        <end position="21"/>
    </location>
</feature>
<name>A0A0G4KDZ2_VERLO</name>
<accession>A0A0G4KDZ2</accession>
<reference evidence="3" key="1">
    <citation type="submission" date="2015-05" db="EMBL/GenBank/DDBJ databases">
        <authorList>
            <person name="Fogelqvist Johan"/>
        </authorList>
    </citation>
    <scope>NUCLEOTIDE SEQUENCE [LARGE SCALE GENOMIC DNA]</scope>
</reference>
<feature type="region of interest" description="Disordered" evidence="1">
    <location>
        <begin position="57"/>
        <end position="105"/>
    </location>
</feature>
<dbReference type="Proteomes" id="UP000045706">
    <property type="component" value="Unassembled WGS sequence"/>
</dbReference>
<gene>
    <name evidence="2" type="ORF">BN1723_000091</name>
</gene>